<feature type="compositionally biased region" description="Low complexity" evidence="1">
    <location>
        <begin position="428"/>
        <end position="437"/>
    </location>
</feature>
<evidence type="ECO:0000256" key="2">
    <source>
        <dbReference type="SAM" id="Phobius"/>
    </source>
</evidence>
<feature type="transmembrane region" description="Helical" evidence="2">
    <location>
        <begin position="63"/>
        <end position="83"/>
    </location>
</feature>
<keyword evidence="2" id="KW-0472">Membrane</keyword>
<feature type="domain" description="DUF58" evidence="3">
    <location>
        <begin position="231"/>
        <end position="337"/>
    </location>
</feature>
<dbReference type="EMBL" id="BMJY01000006">
    <property type="protein sequence ID" value="GGH43182.1"/>
    <property type="molecule type" value="Genomic_DNA"/>
</dbReference>
<dbReference type="Proteomes" id="UP000657592">
    <property type="component" value="Unassembled WGS sequence"/>
</dbReference>
<dbReference type="PANTHER" id="PTHR34351">
    <property type="entry name" value="SLR1927 PROTEIN-RELATED"/>
    <property type="match status" value="1"/>
</dbReference>
<organism evidence="4 5">
    <name type="scientific">Microbacterium album</name>
    <dbReference type="NCBI Taxonomy" id="2053191"/>
    <lineage>
        <taxon>Bacteria</taxon>
        <taxon>Bacillati</taxon>
        <taxon>Actinomycetota</taxon>
        <taxon>Actinomycetes</taxon>
        <taxon>Micrococcales</taxon>
        <taxon>Microbacteriaceae</taxon>
        <taxon>Microbacterium</taxon>
    </lineage>
</organism>
<gene>
    <name evidence="4" type="ORF">GCM10010921_16910</name>
</gene>
<keyword evidence="2" id="KW-1133">Transmembrane helix</keyword>
<evidence type="ECO:0000259" key="3">
    <source>
        <dbReference type="Pfam" id="PF01882"/>
    </source>
</evidence>
<protein>
    <recommendedName>
        <fullName evidence="3">DUF58 domain-containing protein</fullName>
    </recommendedName>
</protein>
<reference evidence="4" key="1">
    <citation type="journal article" date="2014" name="Int. J. Syst. Evol. Microbiol.">
        <title>Complete genome sequence of Corynebacterium casei LMG S-19264T (=DSM 44701T), isolated from a smear-ripened cheese.</title>
        <authorList>
            <consortium name="US DOE Joint Genome Institute (JGI-PGF)"/>
            <person name="Walter F."/>
            <person name="Albersmeier A."/>
            <person name="Kalinowski J."/>
            <person name="Ruckert C."/>
        </authorList>
    </citation>
    <scope>NUCLEOTIDE SEQUENCE</scope>
    <source>
        <strain evidence="4">CGMCC 1.15794</strain>
    </source>
</reference>
<proteinExistence type="predicted"/>
<dbReference type="AlphaFoldDB" id="A0A917MLL8"/>
<reference evidence="4" key="2">
    <citation type="submission" date="2020-09" db="EMBL/GenBank/DDBJ databases">
        <authorList>
            <person name="Sun Q."/>
            <person name="Zhou Y."/>
        </authorList>
    </citation>
    <scope>NUCLEOTIDE SEQUENCE</scope>
    <source>
        <strain evidence="4">CGMCC 1.15794</strain>
    </source>
</reference>
<evidence type="ECO:0000313" key="4">
    <source>
        <dbReference type="EMBL" id="GGH43182.1"/>
    </source>
</evidence>
<accession>A0A917MLL8</accession>
<dbReference type="InterPro" id="IPR002881">
    <property type="entry name" value="DUF58"/>
</dbReference>
<dbReference type="PANTHER" id="PTHR34351:SF1">
    <property type="entry name" value="SLR1927 PROTEIN"/>
    <property type="match status" value="1"/>
</dbReference>
<name>A0A917MLL8_9MICO</name>
<keyword evidence="2" id="KW-0812">Transmembrane</keyword>
<feature type="transmembrane region" description="Helical" evidence="2">
    <location>
        <begin position="36"/>
        <end position="57"/>
    </location>
</feature>
<evidence type="ECO:0000256" key="1">
    <source>
        <dbReference type="SAM" id="MobiDB-lite"/>
    </source>
</evidence>
<comment type="caution">
    <text evidence="4">The sequence shown here is derived from an EMBL/GenBank/DDBJ whole genome shotgun (WGS) entry which is preliminary data.</text>
</comment>
<evidence type="ECO:0000313" key="5">
    <source>
        <dbReference type="Proteomes" id="UP000657592"/>
    </source>
</evidence>
<keyword evidence="5" id="KW-1185">Reference proteome</keyword>
<dbReference type="Pfam" id="PF01882">
    <property type="entry name" value="DUF58"/>
    <property type="match status" value="1"/>
</dbReference>
<sequence>MASAAPVGPGTEGTPGLVPAAVLRGARRRARARGPLTLRGASAVVVGTACLVAAYALARVELAVLGLTLLTLVAGAGVGLLLAGRVTDVRRSLSTEVARVGGVSHVRLSLSLSARPIPGGAWRDALPDALAALEASGASGPLSAGARDTTQASYAVVGMRRGRHAIGPLMAESSDPFGLVRLRRPAGERTPVSVVPAVVPLPPLPGAPAATGGARSAADRHGQGADNLIPRPYAPGDSMRRIHWRASARHDELMVREEERETTPRAVVVIDRSGARWGRHAAQGQDPEFESAVTMCVSAAWSLVRDGYSVDVMDSEGVLLALVGGPEDVEGMLVAFAGVEPVPGDALPGLASALGEAASAPVILVARGLSHDDVAGLGSVAARSPRSLLLAAGTDPDVLDHASRAGWHTAHLGGDVEATWAAAIGEHAAAGTRTPTGTREHHARRGTGAPWQ</sequence>
<feature type="region of interest" description="Disordered" evidence="1">
    <location>
        <begin position="428"/>
        <end position="452"/>
    </location>
</feature>
<feature type="region of interest" description="Disordered" evidence="1">
    <location>
        <begin position="208"/>
        <end position="233"/>
    </location>
</feature>